<dbReference type="EMBL" id="WIXJ01000003">
    <property type="protein sequence ID" value="MQY51447.1"/>
    <property type="molecule type" value="Genomic_DNA"/>
</dbReference>
<dbReference type="GO" id="GO:0016020">
    <property type="term" value="C:membrane"/>
    <property type="evidence" value="ECO:0007669"/>
    <property type="project" value="InterPro"/>
</dbReference>
<accession>A0A6L5JVP9</accession>
<reference evidence="3 4" key="1">
    <citation type="submission" date="2019-10" db="EMBL/GenBank/DDBJ databases">
        <title>Whole-genome sequence of the purple nonsulfur photosynthetic bacterium Rhodocyclus tenuis.</title>
        <authorList>
            <person name="Kyndt J.A."/>
            <person name="Meyer T.E."/>
        </authorList>
    </citation>
    <scope>NUCLEOTIDE SEQUENCE [LARGE SCALE GENOMIC DNA]</scope>
    <source>
        <strain evidence="3 4">DSM 110</strain>
    </source>
</reference>
<dbReference type="OrthoDB" id="9806665at2"/>
<feature type="transmembrane region" description="Helical" evidence="2">
    <location>
        <begin position="61"/>
        <end position="83"/>
    </location>
</feature>
<sequence length="181" mass="19564">MSALSQAGMFLLDTLLGFFSAALLLRFFMQAFRVSFANQIGAFVVQLTNWLVKPLRRVLPGLFGFDLASLLPVLVAQMLLVLATVALRGGLVAIPPETLALVVIWQGVLATLRLTLYLLVGALLVQAILSWVAPYSPLAQPLAQVTRPILGPIRRVVPPVAGIDLSPLLALVIVQLLLFFL</sequence>
<feature type="transmembrane region" description="Helical" evidence="2">
    <location>
        <begin position="90"/>
        <end position="108"/>
    </location>
</feature>
<keyword evidence="2" id="KW-1133">Transmembrane helix</keyword>
<comment type="similarity">
    <text evidence="1">Belongs to the YggT family.</text>
</comment>
<keyword evidence="2" id="KW-0812">Transmembrane</keyword>
<dbReference type="InterPro" id="IPR003425">
    <property type="entry name" value="CCB3/YggT"/>
</dbReference>
<evidence type="ECO:0000313" key="3">
    <source>
        <dbReference type="EMBL" id="MQY51447.1"/>
    </source>
</evidence>
<feature type="transmembrane region" description="Helical" evidence="2">
    <location>
        <begin position="156"/>
        <end position="180"/>
    </location>
</feature>
<comment type="caution">
    <text evidence="3">The sequence shown here is derived from an EMBL/GenBank/DDBJ whole genome shotgun (WGS) entry which is preliminary data.</text>
</comment>
<name>A0A6L5JVP9_RHOTE</name>
<proteinExistence type="inferred from homology"/>
<gene>
    <name evidence="3" type="ORF">GHK24_06635</name>
</gene>
<dbReference type="PANTHER" id="PTHR33219:SF14">
    <property type="entry name" value="PROTEIN COFACTOR ASSEMBLY OF COMPLEX C SUBUNIT B CCB3, CHLOROPLASTIC-RELATED"/>
    <property type="match status" value="1"/>
</dbReference>
<dbReference type="PANTHER" id="PTHR33219">
    <property type="entry name" value="YLMG HOMOLOG PROTEIN 2, CHLOROPLASTIC"/>
    <property type="match status" value="1"/>
</dbReference>
<protein>
    <submittedName>
        <fullName evidence="3">YggT family protein</fullName>
    </submittedName>
</protein>
<evidence type="ECO:0000256" key="2">
    <source>
        <dbReference type="SAM" id="Phobius"/>
    </source>
</evidence>
<evidence type="ECO:0000313" key="4">
    <source>
        <dbReference type="Proteomes" id="UP000480275"/>
    </source>
</evidence>
<keyword evidence="2" id="KW-0472">Membrane</keyword>
<organism evidence="3 4">
    <name type="scientific">Rhodocyclus tenuis</name>
    <name type="common">Rhodospirillum tenue</name>
    <dbReference type="NCBI Taxonomy" id="1066"/>
    <lineage>
        <taxon>Bacteria</taxon>
        <taxon>Pseudomonadati</taxon>
        <taxon>Pseudomonadota</taxon>
        <taxon>Betaproteobacteria</taxon>
        <taxon>Rhodocyclales</taxon>
        <taxon>Rhodocyclaceae</taxon>
        <taxon>Rhodocyclus</taxon>
    </lineage>
</organism>
<dbReference type="AlphaFoldDB" id="A0A6L5JVP9"/>
<evidence type="ECO:0000256" key="1">
    <source>
        <dbReference type="ARBA" id="ARBA00010894"/>
    </source>
</evidence>
<feature type="transmembrane region" description="Helical" evidence="2">
    <location>
        <begin position="114"/>
        <end position="135"/>
    </location>
</feature>
<dbReference type="Pfam" id="PF02325">
    <property type="entry name" value="CCB3_YggT"/>
    <property type="match status" value="2"/>
</dbReference>
<dbReference type="Proteomes" id="UP000480275">
    <property type="component" value="Unassembled WGS sequence"/>
</dbReference>